<dbReference type="PANTHER" id="PTHR46558">
    <property type="entry name" value="TRACRIPTIONAL REGULATORY PROTEIN-RELATED-RELATED"/>
    <property type="match status" value="1"/>
</dbReference>
<protein>
    <submittedName>
        <fullName evidence="3">Desulfoferrodoxin</fullName>
    </submittedName>
</protein>
<dbReference type="SMART" id="SM00530">
    <property type="entry name" value="HTH_XRE"/>
    <property type="match status" value="1"/>
</dbReference>
<name>A0A0U9HCE5_9FIRM</name>
<dbReference type="PANTHER" id="PTHR46558:SF11">
    <property type="entry name" value="HTH-TYPE TRANSCRIPTIONAL REGULATOR XRE"/>
    <property type="match status" value="1"/>
</dbReference>
<evidence type="ECO:0000313" key="4">
    <source>
        <dbReference type="Proteomes" id="UP000062160"/>
    </source>
</evidence>
<feature type="domain" description="HTH cro/C1-type" evidence="2">
    <location>
        <begin position="11"/>
        <end position="65"/>
    </location>
</feature>
<reference evidence="3" key="1">
    <citation type="journal article" date="2016" name="Genome Announc.">
        <title>Draft Genome Sequence of the Syntrophic Lactate-Degrading Bacterium Tepidanaerobacter syntrophicus JLT.</title>
        <authorList>
            <person name="Matsuura N."/>
            <person name="Ohashi A."/>
            <person name="Tourlousse D.M."/>
            <person name="Sekiguchi Y."/>
        </authorList>
    </citation>
    <scope>NUCLEOTIDE SEQUENCE [LARGE SCALE GENOMIC DNA]</scope>
    <source>
        <strain evidence="3">JL</strain>
    </source>
</reference>
<dbReference type="Proteomes" id="UP000062160">
    <property type="component" value="Unassembled WGS sequence"/>
</dbReference>
<dbReference type="EMBL" id="DF976999">
    <property type="protein sequence ID" value="GAQ24282.1"/>
    <property type="molecule type" value="Genomic_DNA"/>
</dbReference>
<evidence type="ECO:0000313" key="3">
    <source>
        <dbReference type="EMBL" id="GAQ24282.1"/>
    </source>
</evidence>
<dbReference type="Gene3D" id="1.10.260.40">
    <property type="entry name" value="lambda repressor-like DNA-binding domains"/>
    <property type="match status" value="1"/>
</dbReference>
<sequence length="195" mass="22384">MMQNIDIGNIIRKLRIEKEMTQKQLADKMNISDKTISKWERGLGCPDVSLLPELADILGVNIGKLLSGNLTPNDFVGGNMKKVKYYVCPVCHNISLCTGDAEVSCCGRKIDEQEMQKAKNDEKLSVEVIEDDWYVTTDHPMDKEHYISFIAFATGDRVQIIKQYPEWDIQLRIPKRGHGMLIWYCTRHGLFHQLI</sequence>
<dbReference type="Pfam" id="PF01381">
    <property type="entry name" value="HTH_3"/>
    <property type="match status" value="1"/>
</dbReference>
<dbReference type="STRING" id="224999.GCA_001485475_00264"/>
<dbReference type="SUPFAM" id="SSF47413">
    <property type="entry name" value="lambda repressor-like DNA-binding domains"/>
    <property type="match status" value="1"/>
</dbReference>
<evidence type="ECO:0000256" key="1">
    <source>
        <dbReference type="ARBA" id="ARBA00023125"/>
    </source>
</evidence>
<dbReference type="InterPro" id="IPR010982">
    <property type="entry name" value="Lambda_DNA-bd_dom_sf"/>
</dbReference>
<dbReference type="CDD" id="cd00093">
    <property type="entry name" value="HTH_XRE"/>
    <property type="match status" value="1"/>
</dbReference>
<gene>
    <name evidence="3" type="ORF">TSYNT_5108</name>
</gene>
<dbReference type="SUPFAM" id="SSF49367">
    <property type="entry name" value="Superoxide reductase-like"/>
    <property type="match status" value="1"/>
</dbReference>
<dbReference type="GO" id="GO:0003677">
    <property type="term" value="F:DNA binding"/>
    <property type="evidence" value="ECO:0007669"/>
    <property type="project" value="UniProtKB-KW"/>
</dbReference>
<keyword evidence="4" id="KW-1185">Reference proteome</keyword>
<accession>A0A0U9HCE5</accession>
<keyword evidence="1" id="KW-0238">DNA-binding</keyword>
<dbReference type="Gene3D" id="2.60.40.730">
    <property type="entry name" value="SOR catalytic domain"/>
    <property type="match status" value="1"/>
</dbReference>
<dbReference type="InterPro" id="IPR002742">
    <property type="entry name" value="Desulfoferrodoxin_Fe-bd_dom"/>
</dbReference>
<dbReference type="GO" id="GO:0005506">
    <property type="term" value="F:iron ion binding"/>
    <property type="evidence" value="ECO:0007669"/>
    <property type="project" value="InterPro"/>
</dbReference>
<dbReference type="GO" id="GO:0016491">
    <property type="term" value="F:oxidoreductase activity"/>
    <property type="evidence" value="ECO:0007669"/>
    <property type="project" value="InterPro"/>
</dbReference>
<organism evidence="3">
    <name type="scientific">Tepidanaerobacter syntrophicus</name>
    <dbReference type="NCBI Taxonomy" id="224999"/>
    <lineage>
        <taxon>Bacteria</taxon>
        <taxon>Bacillati</taxon>
        <taxon>Bacillota</taxon>
        <taxon>Clostridia</taxon>
        <taxon>Thermosediminibacterales</taxon>
        <taxon>Tepidanaerobacteraceae</taxon>
        <taxon>Tepidanaerobacter</taxon>
    </lineage>
</organism>
<dbReference type="PROSITE" id="PS50943">
    <property type="entry name" value="HTH_CROC1"/>
    <property type="match status" value="1"/>
</dbReference>
<proteinExistence type="predicted"/>
<dbReference type="Pfam" id="PF01880">
    <property type="entry name" value="Desulfoferrodox"/>
    <property type="match status" value="1"/>
</dbReference>
<dbReference type="InterPro" id="IPR001387">
    <property type="entry name" value="Cro/C1-type_HTH"/>
</dbReference>
<dbReference type="InterPro" id="IPR036073">
    <property type="entry name" value="Desulfoferrodoxin_Fe-bd_dom_sf"/>
</dbReference>
<dbReference type="AlphaFoldDB" id="A0A0U9HCE5"/>
<evidence type="ECO:0000259" key="2">
    <source>
        <dbReference type="PROSITE" id="PS50943"/>
    </source>
</evidence>